<sequence length="132" mass="15283">MTTKFNKVMVIDDNEFDCYIAAKLISNSHPETTVLEFNSAESALQYLVDNQKNPDMLPELIFLDIYMPLMDGFDFIKMFRLLPQDATKHCEICIVSTTVDDFYIHKAKIDESIRLFTSKPITVEFLESLSDR</sequence>
<evidence type="ECO:0000259" key="3">
    <source>
        <dbReference type="PROSITE" id="PS50110"/>
    </source>
</evidence>
<proteinExistence type="predicted"/>
<reference evidence="4 5" key="1">
    <citation type="submission" date="2013-09" db="EMBL/GenBank/DDBJ databases">
        <authorList>
            <person name="Zeng Z."/>
            <person name="Chen C."/>
        </authorList>
    </citation>
    <scope>NUCLEOTIDE SEQUENCE [LARGE SCALE GENOMIC DNA]</scope>
    <source>
        <strain evidence="4 5">GH29-5</strain>
    </source>
</reference>
<dbReference type="InterPro" id="IPR050595">
    <property type="entry name" value="Bact_response_regulator"/>
</dbReference>
<comment type="caution">
    <text evidence="4">The sequence shown here is derived from an EMBL/GenBank/DDBJ whole genome shotgun (WGS) entry which is preliminary data.</text>
</comment>
<evidence type="ECO:0000313" key="5">
    <source>
        <dbReference type="Proteomes" id="UP000030121"/>
    </source>
</evidence>
<keyword evidence="1 2" id="KW-0597">Phosphoprotein</keyword>
<dbReference type="eggNOG" id="COG3437">
    <property type="taxonomic scope" value="Bacteria"/>
</dbReference>
<dbReference type="Gene3D" id="3.40.50.2300">
    <property type="match status" value="1"/>
</dbReference>
<protein>
    <recommendedName>
        <fullName evidence="3">Response regulatory domain-containing protein</fullName>
    </recommendedName>
</protein>
<feature type="modified residue" description="4-aspartylphosphate" evidence="2">
    <location>
        <position position="64"/>
    </location>
</feature>
<keyword evidence="5" id="KW-1185">Reference proteome</keyword>
<dbReference type="PROSITE" id="PS50110">
    <property type="entry name" value="RESPONSE_REGULATORY"/>
    <property type="match status" value="1"/>
</dbReference>
<dbReference type="GO" id="GO:0000160">
    <property type="term" value="P:phosphorelay signal transduction system"/>
    <property type="evidence" value="ECO:0007669"/>
    <property type="project" value="InterPro"/>
</dbReference>
<dbReference type="STRING" id="1121899.GCA_000430025_00312"/>
<dbReference type="PANTHER" id="PTHR44591">
    <property type="entry name" value="STRESS RESPONSE REGULATOR PROTEIN 1"/>
    <property type="match status" value="1"/>
</dbReference>
<dbReference type="OrthoDB" id="673128at2"/>
<name>A0A0A2MAU7_9FLAO</name>
<feature type="domain" description="Response regulatory" evidence="3">
    <location>
        <begin position="7"/>
        <end position="132"/>
    </location>
</feature>
<dbReference type="Proteomes" id="UP000030121">
    <property type="component" value="Unassembled WGS sequence"/>
</dbReference>
<dbReference type="Pfam" id="PF00072">
    <property type="entry name" value="Response_reg"/>
    <property type="match status" value="1"/>
</dbReference>
<dbReference type="SMART" id="SM00448">
    <property type="entry name" value="REC"/>
    <property type="match status" value="1"/>
</dbReference>
<dbReference type="RefSeq" id="WP_026981328.1">
    <property type="nucleotide sequence ID" value="NZ_JRLW01000009.1"/>
</dbReference>
<gene>
    <name evidence="4" type="ORF">Q764_08420</name>
</gene>
<organism evidence="4 5">
    <name type="scientific">Flavobacterium suncheonense GH29-5 = DSM 17707</name>
    <dbReference type="NCBI Taxonomy" id="1121899"/>
    <lineage>
        <taxon>Bacteria</taxon>
        <taxon>Pseudomonadati</taxon>
        <taxon>Bacteroidota</taxon>
        <taxon>Flavobacteriia</taxon>
        <taxon>Flavobacteriales</taxon>
        <taxon>Flavobacteriaceae</taxon>
        <taxon>Flavobacterium</taxon>
    </lineage>
</organism>
<dbReference type="EMBL" id="JRLW01000009">
    <property type="protein sequence ID" value="KGO89394.1"/>
    <property type="molecule type" value="Genomic_DNA"/>
</dbReference>
<dbReference type="PANTHER" id="PTHR44591:SF3">
    <property type="entry name" value="RESPONSE REGULATORY DOMAIN-CONTAINING PROTEIN"/>
    <property type="match status" value="1"/>
</dbReference>
<dbReference type="InterPro" id="IPR011006">
    <property type="entry name" value="CheY-like_superfamily"/>
</dbReference>
<evidence type="ECO:0000256" key="2">
    <source>
        <dbReference type="PROSITE-ProRule" id="PRU00169"/>
    </source>
</evidence>
<dbReference type="InterPro" id="IPR001789">
    <property type="entry name" value="Sig_transdc_resp-reg_receiver"/>
</dbReference>
<dbReference type="SUPFAM" id="SSF52172">
    <property type="entry name" value="CheY-like"/>
    <property type="match status" value="1"/>
</dbReference>
<dbReference type="AlphaFoldDB" id="A0A0A2MAU7"/>
<accession>A0A0A2MAU7</accession>
<evidence type="ECO:0000313" key="4">
    <source>
        <dbReference type="EMBL" id="KGO89394.1"/>
    </source>
</evidence>
<evidence type="ECO:0000256" key="1">
    <source>
        <dbReference type="ARBA" id="ARBA00022553"/>
    </source>
</evidence>